<dbReference type="Gene3D" id="3.40.50.2000">
    <property type="entry name" value="Glycogen Phosphorylase B"/>
    <property type="match status" value="2"/>
</dbReference>
<dbReference type="InterPro" id="IPR001296">
    <property type="entry name" value="Glyco_trans_1"/>
</dbReference>
<accession>A0A1H1VKF4</accession>
<dbReference type="Proteomes" id="UP000198963">
    <property type="component" value="Chromosome I"/>
</dbReference>
<evidence type="ECO:0000259" key="1">
    <source>
        <dbReference type="Pfam" id="PF00534"/>
    </source>
</evidence>
<dbReference type="EMBL" id="LT629774">
    <property type="protein sequence ID" value="SDS84841.1"/>
    <property type="molecule type" value="Genomic_DNA"/>
</dbReference>
<sequence length="343" mass="38732">MLRKKILYIGNNLYNNKTNPSSIQVIGGQLESEGFDMLYSSSKNNKILRLLDMFYACIKYRHVVSNVIIDTYSTSNFYFAVLVSQLCQLLKLPYVLSLNGGNLPSRLQNNPRLCAITFKPAKALVSPSLYLMDAFQKHGYNEVVYIPNALNLDNYEFKKRPLENINLFWLRSFCKIYNPCLAVDVLKALQEQGYKVSLCMAGPDTDGSLKKVKKHAKALNVEVYTPGKLTKAEWTQLAKNYNVFINTTNFDNMPVSVIEAMALGLPIVSTNVGGMPFLIEHGVDGLLVPPNDSKVFVDAILKLKSQPKQTEIMVANARKKVELYDWLLLKEQWSKVLNADKIS</sequence>
<keyword evidence="2" id="KW-0808">Transferase</keyword>
<dbReference type="PANTHER" id="PTHR12526">
    <property type="entry name" value="GLYCOSYLTRANSFERASE"/>
    <property type="match status" value="1"/>
</dbReference>
<gene>
    <name evidence="2" type="ORF">SAMN04489797_2572</name>
</gene>
<feature type="domain" description="Glycosyl transferase family 1" evidence="1">
    <location>
        <begin position="178"/>
        <end position="319"/>
    </location>
</feature>
<protein>
    <submittedName>
        <fullName evidence="2">Glycosyltransferase involved in cell wall bisynthesis</fullName>
    </submittedName>
</protein>
<dbReference type="AlphaFoldDB" id="A0A1H1VKF4"/>
<evidence type="ECO:0000313" key="2">
    <source>
        <dbReference type="EMBL" id="SDS84841.1"/>
    </source>
</evidence>
<name>A0A1H1VKF4_9FLAO</name>
<dbReference type="GO" id="GO:0016757">
    <property type="term" value="F:glycosyltransferase activity"/>
    <property type="evidence" value="ECO:0007669"/>
    <property type="project" value="InterPro"/>
</dbReference>
<keyword evidence="3" id="KW-1185">Reference proteome</keyword>
<dbReference type="RefSeq" id="WP_244266672.1">
    <property type="nucleotide sequence ID" value="NZ_LT629774.1"/>
</dbReference>
<evidence type="ECO:0000313" key="3">
    <source>
        <dbReference type="Proteomes" id="UP000198963"/>
    </source>
</evidence>
<dbReference type="SUPFAM" id="SSF53756">
    <property type="entry name" value="UDP-Glycosyltransferase/glycogen phosphorylase"/>
    <property type="match status" value="1"/>
</dbReference>
<organism evidence="2 3">
    <name type="scientific">Winogradskyella sediminis</name>
    <dbReference type="NCBI Taxonomy" id="1382466"/>
    <lineage>
        <taxon>Bacteria</taxon>
        <taxon>Pseudomonadati</taxon>
        <taxon>Bacteroidota</taxon>
        <taxon>Flavobacteriia</taxon>
        <taxon>Flavobacteriales</taxon>
        <taxon>Flavobacteriaceae</taxon>
        <taxon>Winogradskyella</taxon>
    </lineage>
</organism>
<dbReference type="STRING" id="1249933.SAMN04489797_2572"/>
<proteinExistence type="predicted"/>
<dbReference type="Pfam" id="PF00534">
    <property type="entry name" value="Glycos_transf_1"/>
    <property type="match status" value="1"/>
</dbReference>
<reference evidence="2 3" key="1">
    <citation type="submission" date="2016-10" db="EMBL/GenBank/DDBJ databases">
        <authorList>
            <person name="Varghese N."/>
            <person name="Submissions S."/>
        </authorList>
    </citation>
    <scope>NUCLEOTIDE SEQUENCE [LARGE SCALE GENOMIC DNA]</scope>
    <source>
        <strain evidence="2 3">RHA_55</strain>
    </source>
</reference>
<dbReference type="CDD" id="cd03801">
    <property type="entry name" value="GT4_PimA-like"/>
    <property type="match status" value="1"/>
</dbReference>
<dbReference type="PANTHER" id="PTHR12526:SF630">
    <property type="entry name" value="GLYCOSYLTRANSFERASE"/>
    <property type="match status" value="1"/>
</dbReference>